<reference evidence="1 2" key="3">
    <citation type="journal article" date="2010" name="BMC Genomics">
        <title>Transcriptome sequencing and comparative analysis of cucumber flowers with different sex types.</title>
        <authorList>
            <person name="Guo S."/>
            <person name="Zheng Y."/>
            <person name="Joung J.G."/>
            <person name="Liu S."/>
            <person name="Zhang Z."/>
            <person name="Crasta O.R."/>
            <person name="Sobral B.W."/>
            <person name="Xu Y."/>
            <person name="Huang S."/>
            <person name="Fei Z."/>
        </authorList>
    </citation>
    <scope>NUCLEOTIDE SEQUENCE [LARGE SCALE GENOMIC DNA]</scope>
    <source>
        <strain evidence="2">cv. 9930</strain>
    </source>
</reference>
<sequence length="99" mass="11558">MVFFNSFHLEHLDFSRHSKSLETHTNKKTSGATNNPPFHTRNITPRCICIHLPTILWRLLSIETKLLLRHQIKGAPDDNKGFLDSYINEFACKLKNRQN</sequence>
<name>A0A0A0KDY3_CUCSA</name>
<dbReference type="AlphaFoldDB" id="A0A0A0KDY3"/>
<proteinExistence type="predicted"/>
<dbReference type="Gramene" id="KGN46602">
    <property type="protein sequence ID" value="KGN46602"/>
    <property type="gene ID" value="Csa_6G111920"/>
</dbReference>
<reference evidence="1 2" key="2">
    <citation type="journal article" date="2009" name="PLoS ONE">
        <title>An integrated genetic and cytogenetic map of the cucumber genome.</title>
        <authorList>
            <person name="Ren Y."/>
            <person name="Zhang Z."/>
            <person name="Liu J."/>
            <person name="Staub J.E."/>
            <person name="Han Y."/>
            <person name="Cheng Z."/>
            <person name="Li X."/>
            <person name="Lu J."/>
            <person name="Miao H."/>
            <person name="Kang H."/>
            <person name="Xie B."/>
            <person name="Gu X."/>
            <person name="Wang X."/>
            <person name="Du Y."/>
            <person name="Jin W."/>
            <person name="Huang S."/>
        </authorList>
    </citation>
    <scope>NUCLEOTIDE SEQUENCE [LARGE SCALE GENOMIC DNA]</scope>
    <source>
        <strain evidence="2">cv. 9930</strain>
    </source>
</reference>
<reference evidence="1 2" key="4">
    <citation type="journal article" date="2011" name="BMC Genomics">
        <title>RNA-Seq improves annotation of protein-coding genes in the cucumber genome.</title>
        <authorList>
            <person name="Li Z."/>
            <person name="Zhang Z."/>
            <person name="Yan P."/>
            <person name="Huang S."/>
            <person name="Fei Z."/>
            <person name="Lin K."/>
        </authorList>
    </citation>
    <scope>NUCLEOTIDE SEQUENCE [LARGE SCALE GENOMIC DNA]</scope>
    <source>
        <strain evidence="2">cv. 9930</strain>
    </source>
</reference>
<evidence type="ECO:0000313" key="1">
    <source>
        <dbReference type="EMBL" id="KGN46602.1"/>
    </source>
</evidence>
<gene>
    <name evidence="1" type="ORF">Csa_6G111920</name>
</gene>
<dbReference type="Proteomes" id="UP000029981">
    <property type="component" value="Chromosome 6"/>
</dbReference>
<accession>A0A0A0KDY3</accession>
<dbReference type="EMBL" id="CM002927">
    <property type="protein sequence ID" value="KGN46602.1"/>
    <property type="molecule type" value="Genomic_DNA"/>
</dbReference>
<evidence type="ECO:0000313" key="2">
    <source>
        <dbReference type="Proteomes" id="UP000029981"/>
    </source>
</evidence>
<keyword evidence="2" id="KW-1185">Reference proteome</keyword>
<protein>
    <submittedName>
        <fullName evidence="1">Uncharacterized protein</fullName>
    </submittedName>
</protein>
<reference evidence="1 2" key="1">
    <citation type="journal article" date="2009" name="Nat. Genet.">
        <title>The genome of the cucumber, Cucumis sativus L.</title>
        <authorList>
            <person name="Huang S."/>
            <person name="Li R."/>
            <person name="Zhang Z."/>
            <person name="Li L."/>
            <person name="Gu X."/>
            <person name="Fan W."/>
            <person name="Lucas W.J."/>
            <person name="Wang X."/>
            <person name="Xie B."/>
            <person name="Ni P."/>
            <person name="Ren Y."/>
            <person name="Zhu H."/>
            <person name="Li J."/>
            <person name="Lin K."/>
            <person name="Jin W."/>
            <person name="Fei Z."/>
            <person name="Li G."/>
            <person name="Staub J."/>
            <person name="Kilian A."/>
            <person name="van der Vossen E.A."/>
            <person name="Wu Y."/>
            <person name="Guo J."/>
            <person name="He J."/>
            <person name="Jia Z."/>
            <person name="Ren Y."/>
            <person name="Tian G."/>
            <person name="Lu Y."/>
            <person name="Ruan J."/>
            <person name="Qian W."/>
            <person name="Wang M."/>
            <person name="Huang Q."/>
            <person name="Li B."/>
            <person name="Xuan Z."/>
            <person name="Cao J."/>
            <person name="Asan"/>
            <person name="Wu Z."/>
            <person name="Zhang J."/>
            <person name="Cai Q."/>
            <person name="Bai Y."/>
            <person name="Zhao B."/>
            <person name="Han Y."/>
            <person name="Li Y."/>
            <person name="Li X."/>
            <person name="Wang S."/>
            <person name="Shi Q."/>
            <person name="Liu S."/>
            <person name="Cho W.K."/>
            <person name="Kim J.Y."/>
            <person name="Xu Y."/>
            <person name="Heller-Uszynska K."/>
            <person name="Miao H."/>
            <person name="Cheng Z."/>
            <person name="Zhang S."/>
            <person name="Wu J."/>
            <person name="Yang Y."/>
            <person name="Kang H."/>
            <person name="Li M."/>
            <person name="Liang H."/>
            <person name="Ren X."/>
            <person name="Shi Z."/>
            <person name="Wen M."/>
            <person name="Jian M."/>
            <person name="Yang H."/>
            <person name="Zhang G."/>
            <person name="Yang Z."/>
            <person name="Chen R."/>
            <person name="Liu S."/>
            <person name="Li J."/>
            <person name="Ma L."/>
            <person name="Liu H."/>
            <person name="Zhou Y."/>
            <person name="Zhao J."/>
            <person name="Fang X."/>
            <person name="Li G."/>
            <person name="Fang L."/>
            <person name="Li Y."/>
            <person name="Liu D."/>
            <person name="Zheng H."/>
            <person name="Zhang Y."/>
            <person name="Qin N."/>
            <person name="Li Z."/>
            <person name="Yang G."/>
            <person name="Yang S."/>
            <person name="Bolund L."/>
            <person name="Kristiansen K."/>
            <person name="Zheng H."/>
            <person name="Li S."/>
            <person name="Zhang X."/>
            <person name="Yang H."/>
            <person name="Wang J."/>
            <person name="Sun R."/>
            <person name="Zhang B."/>
            <person name="Jiang S."/>
            <person name="Wang J."/>
            <person name="Du Y."/>
            <person name="Li S."/>
        </authorList>
    </citation>
    <scope>NUCLEOTIDE SEQUENCE [LARGE SCALE GENOMIC DNA]</scope>
    <source>
        <strain evidence="2">cv. 9930</strain>
    </source>
</reference>
<organism evidence="1 2">
    <name type="scientific">Cucumis sativus</name>
    <name type="common">Cucumber</name>
    <dbReference type="NCBI Taxonomy" id="3659"/>
    <lineage>
        <taxon>Eukaryota</taxon>
        <taxon>Viridiplantae</taxon>
        <taxon>Streptophyta</taxon>
        <taxon>Embryophyta</taxon>
        <taxon>Tracheophyta</taxon>
        <taxon>Spermatophyta</taxon>
        <taxon>Magnoliopsida</taxon>
        <taxon>eudicotyledons</taxon>
        <taxon>Gunneridae</taxon>
        <taxon>Pentapetalae</taxon>
        <taxon>rosids</taxon>
        <taxon>fabids</taxon>
        <taxon>Cucurbitales</taxon>
        <taxon>Cucurbitaceae</taxon>
        <taxon>Benincaseae</taxon>
        <taxon>Cucumis</taxon>
    </lineage>
</organism>